<accession>A0AAE0KWG4</accession>
<feature type="compositionally biased region" description="Polar residues" evidence="1">
    <location>
        <begin position="175"/>
        <end position="184"/>
    </location>
</feature>
<protein>
    <submittedName>
        <fullName evidence="2">Uncharacterized protein</fullName>
    </submittedName>
</protein>
<keyword evidence="3" id="KW-1185">Reference proteome</keyword>
<evidence type="ECO:0000313" key="2">
    <source>
        <dbReference type="EMBL" id="KAK3263281.1"/>
    </source>
</evidence>
<dbReference type="EMBL" id="LGRX02015583">
    <property type="protein sequence ID" value="KAK3263281.1"/>
    <property type="molecule type" value="Genomic_DNA"/>
</dbReference>
<gene>
    <name evidence="2" type="ORF">CYMTET_27904</name>
</gene>
<evidence type="ECO:0000313" key="3">
    <source>
        <dbReference type="Proteomes" id="UP001190700"/>
    </source>
</evidence>
<dbReference type="Proteomes" id="UP001190700">
    <property type="component" value="Unassembled WGS sequence"/>
</dbReference>
<dbReference type="AlphaFoldDB" id="A0AAE0KWG4"/>
<name>A0AAE0KWG4_9CHLO</name>
<organism evidence="2 3">
    <name type="scientific">Cymbomonas tetramitiformis</name>
    <dbReference type="NCBI Taxonomy" id="36881"/>
    <lineage>
        <taxon>Eukaryota</taxon>
        <taxon>Viridiplantae</taxon>
        <taxon>Chlorophyta</taxon>
        <taxon>Pyramimonadophyceae</taxon>
        <taxon>Pyramimonadales</taxon>
        <taxon>Pyramimonadaceae</taxon>
        <taxon>Cymbomonas</taxon>
    </lineage>
</organism>
<feature type="region of interest" description="Disordered" evidence="1">
    <location>
        <begin position="167"/>
        <end position="220"/>
    </location>
</feature>
<feature type="compositionally biased region" description="Basic and acidic residues" evidence="1">
    <location>
        <begin position="185"/>
        <end position="203"/>
    </location>
</feature>
<proteinExistence type="predicted"/>
<sequence length="220" mass="24625">MFDTAYLCVAKTPRDKGSNILPHRGGAASLFYFKLAESRPLPNHAPSFGDLALQLARTKKNSWVGTFGQANIEGVVSKHTTKYGGVNKDIPRISFDRTSHTDLYTAKRDRDRLWDEAGDRGVGKIKYTISEWGTLVEETVDAKDLERASKAELSSAQQELMNDLLEESKDRQEEGTGTDTQQEPQSKRDRMKQLAEDEMRELWGEGDSDNTGINTELLAV</sequence>
<reference evidence="2 3" key="1">
    <citation type="journal article" date="2015" name="Genome Biol. Evol.">
        <title>Comparative Genomics of a Bacterivorous Green Alga Reveals Evolutionary Causalities and Consequences of Phago-Mixotrophic Mode of Nutrition.</title>
        <authorList>
            <person name="Burns J.A."/>
            <person name="Paasch A."/>
            <person name="Narechania A."/>
            <person name="Kim E."/>
        </authorList>
    </citation>
    <scope>NUCLEOTIDE SEQUENCE [LARGE SCALE GENOMIC DNA]</scope>
    <source>
        <strain evidence="2 3">PLY_AMNH</strain>
    </source>
</reference>
<comment type="caution">
    <text evidence="2">The sequence shown here is derived from an EMBL/GenBank/DDBJ whole genome shotgun (WGS) entry which is preliminary data.</text>
</comment>
<evidence type="ECO:0000256" key="1">
    <source>
        <dbReference type="SAM" id="MobiDB-lite"/>
    </source>
</evidence>